<keyword evidence="3" id="KW-0443">Lipid metabolism</keyword>
<protein>
    <recommendedName>
        <fullName evidence="4">PNPLA domain-containing protein</fullName>
    </recommendedName>
</protein>
<dbReference type="GO" id="GO:0016787">
    <property type="term" value="F:hydrolase activity"/>
    <property type="evidence" value="ECO:0007669"/>
    <property type="project" value="UniProtKB-KW"/>
</dbReference>
<dbReference type="PANTHER" id="PTHR14226:SF76">
    <property type="entry name" value="NTE FAMILY PROTEIN RSSA"/>
    <property type="match status" value="1"/>
</dbReference>
<comment type="caution">
    <text evidence="5">The sequence shown here is derived from an EMBL/GenBank/DDBJ whole genome shotgun (WGS) entry which is preliminary data.</text>
</comment>
<reference evidence="5" key="1">
    <citation type="journal article" date="2014" name="Front. Microbiol.">
        <title>High frequency of phylogenetically diverse reductive dehalogenase-homologous genes in deep subseafloor sedimentary metagenomes.</title>
        <authorList>
            <person name="Kawai M."/>
            <person name="Futagami T."/>
            <person name="Toyoda A."/>
            <person name="Takaki Y."/>
            <person name="Nishi S."/>
            <person name="Hori S."/>
            <person name="Arai W."/>
            <person name="Tsubouchi T."/>
            <person name="Morono Y."/>
            <person name="Uchiyama I."/>
            <person name="Ito T."/>
            <person name="Fujiyama A."/>
            <person name="Inagaki F."/>
            <person name="Takami H."/>
        </authorList>
    </citation>
    <scope>NUCLEOTIDE SEQUENCE</scope>
    <source>
        <strain evidence="5">Expedition CK06-06</strain>
    </source>
</reference>
<evidence type="ECO:0000259" key="4">
    <source>
        <dbReference type="PROSITE" id="PS51635"/>
    </source>
</evidence>
<evidence type="ECO:0000256" key="1">
    <source>
        <dbReference type="ARBA" id="ARBA00022801"/>
    </source>
</evidence>
<dbReference type="GO" id="GO:0016042">
    <property type="term" value="P:lipid catabolic process"/>
    <property type="evidence" value="ECO:0007669"/>
    <property type="project" value="UniProtKB-KW"/>
</dbReference>
<dbReference type="EMBL" id="BART01000382">
    <property type="protein sequence ID" value="GAG71589.1"/>
    <property type="molecule type" value="Genomic_DNA"/>
</dbReference>
<organism evidence="5">
    <name type="scientific">marine sediment metagenome</name>
    <dbReference type="NCBI Taxonomy" id="412755"/>
    <lineage>
        <taxon>unclassified sequences</taxon>
        <taxon>metagenomes</taxon>
        <taxon>ecological metagenomes</taxon>
    </lineage>
</organism>
<keyword evidence="2" id="KW-0442">Lipid degradation</keyword>
<evidence type="ECO:0000256" key="3">
    <source>
        <dbReference type="ARBA" id="ARBA00023098"/>
    </source>
</evidence>
<accession>X0ZQF9</accession>
<dbReference type="Pfam" id="PF01734">
    <property type="entry name" value="Patatin"/>
    <property type="match status" value="1"/>
</dbReference>
<evidence type="ECO:0000313" key="5">
    <source>
        <dbReference type="EMBL" id="GAG71589.1"/>
    </source>
</evidence>
<dbReference type="PROSITE" id="PS51635">
    <property type="entry name" value="PNPLA"/>
    <property type="match status" value="1"/>
</dbReference>
<keyword evidence="1" id="KW-0378">Hydrolase</keyword>
<dbReference type="Gene3D" id="3.40.1090.10">
    <property type="entry name" value="Cytosolic phospholipase A2 catalytic domain"/>
    <property type="match status" value="2"/>
</dbReference>
<proteinExistence type="predicted"/>
<feature type="domain" description="PNPLA" evidence="4">
    <location>
        <begin position="28"/>
        <end position="190"/>
    </location>
</feature>
<evidence type="ECO:0000256" key="2">
    <source>
        <dbReference type="ARBA" id="ARBA00022963"/>
    </source>
</evidence>
<dbReference type="InterPro" id="IPR002641">
    <property type="entry name" value="PNPLA_dom"/>
</dbReference>
<dbReference type="PANTHER" id="PTHR14226">
    <property type="entry name" value="NEUROPATHY TARGET ESTERASE/SWISS CHEESE D.MELANOGASTER"/>
    <property type="match status" value="1"/>
</dbReference>
<gene>
    <name evidence="5" type="ORF">S01H4_01907</name>
</gene>
<dbReference type="SUPFAM" id="SSF52151">
    <property type="entry name" value="FabD/lysophospholipase-like"/>
    <property type="match status" value="1"/>
</dbReference>
<dbReference type="InterPro" id="IPR050301">
    <property type="entry name" value="NTE"/>
</dbReference>
<dbReference type="AlphaFoldDB" id="X0ZQF9"/>
<sequence>MKKFEIEKDPELEELLLKAKKRGLKFGLALGGGSARGLAHVGVIQVLEAYHIPIDIIAGTSIGSVVGSLYAAGASIDQLEEAALSMKKSKTLFLIDLALPHSGLISGKRIEEMLNDLALEDKTFDDLKIPFAAVATDVESGAEVILNQGKVIDAVRASISIPGIFTPVKYQDYFLVDGGIVDPVPVDVVQKMGADIIIAVSLARINPYTTVLMIDKETGHLKEIENLEDLKINKEENPKFRDTEKIASSVDEEKSILKQTIEQVKSKLEGPNIFEIISQSIDIMEAKITDQCLEEADVVIVPFGIKEINLFDFDKAEMLIKGGIMATMINIPEIKRAIKEKLRE</sequence>
<dbReference type="InterPro" id="IPR016035">
    <property type="entry name" value="Acyl_Trfase/lysoPLipase"/>
</dbReference>
<name>X0ZQF9_9ZZZZ</name>